<accession>A0ABW1ZF19</accession>
<dbReference type="RefSeq" id="WP_224604344.1">
    <property type="nucleotide sequence ID" value="NZ_JAIQXV010000001.1"/>
</dbReference>
<proteinExistence type="predicted"/>
<dbReference type="EMBL" id="JBHSWB010000001">
    <property type="protein sequence ID" value="MFC6659398.1"/>
    <property type="molecule type" value="Genomic_DNA"/>
</dbReference>
<protein>
    <submittedName>
        <fullName evidence="1">Uncharacterized protein</fullName>
    </submittedName>
</protein>
<evidence type="ECO:0000313" key="2">
    <source>
        <dbReference type="Proteomes" id="UP001596317"/>
    </source>
</evidence>
<evidence type="ECO:0000313" key="1">
    <source>
        <dbReference type="EMBL" id="MFC6659398.1"/>
    </source>
</evidence>
<sequence>MTPTIPLQERAQQVLKATDGHTPGEWRLHGPTLKGDFWLYAPRDPNPGEHFVEEEEPIHFIAETLGSSDASALIYFPTLRALLAETIEALAQAEAELSQIDALLARRPALPGRSRLDDLQFMLAVLREADPRTEVAQKVQHHSAKWTGQEGAAADAVLARPYSLDGDA</sequence>
<gene>
    <name evidence="1" type="ORF">ACFP90_02675</name>
</gene>
<dbReference type="Proteomes" id="UP001596317">
    <property type="component" value="Unassembled WGS sequence"/>
</dbReference>
<name>A0ABW1ZF19_9DEIO</name>
<reference evidence="2" key="1">
    <citation type="journal article" date="2019" name="Int. J. Syst. Evol. Microbiol.">
        <title>The Global Catalogue of Microorganisms (GCM) 10K type strain sequencing project: providing services to taxonomists for standard genome sequencing and annotation.</title>
        <authorList>
            <consortium name="The Broad Institute Genomics Platform"/>
            <consortium name="The Broad Institute Genome Sequencing Center for Infectious Disease"/>
            <person name="Wu L."/>
            <person name="Ma J."/>
        </authorList>
    </citation>
    <scope>NUCLEOTIDE SEQUENCE [LARGE SCALE GENOMIC DNA]</scope>
    <source>
        <strain evidence="2">CCUG 63830</strain>
    </source>
</reference>
<organism evidence="1 2">
    <name type="scientific">Deinococcus multiflagellatus</name>
    <dbReference type="NCBI Taxonomy" id="1656887"/>
    <lineage>
        <taxon>Bacteria</taxon>
        <taxon>Thermotogati</taxon>
        <taxon>Deinococcota</taxon>
        <taxon>Deinococci</taxon>
        <taxon>Deinococcales</taxon>
        <taxon>Deinococcaceae</taxon>
        <taxon>Deinococcus</taxon>
    </lineage>
</organism>
<comment type="caution">
    <text evidence="1">The sequence shown here is derived from an EMBL/GenBank/DDBJ whole genome shotgun (WGS) entry which is preliminary data.</text>
</comment>
<keyword evidence="2" id="KW-1185">Reference proteome</keyword>